<dbReference type="Proteomes" id="UP000076738">
    <property type="component" value="Unassembled WGS sequence"/>
</dbReference>
<evidence type="ECO:0000256" key="2">
    <source>
        <dbReference type="ARBA" id="ARBA00022692"/>
    </source>
</evidence>
<keyword evidence="4 6" id="KW-0472">Membrane</keyword>
<dbReference type="Gene3D" id="1.20.1250.20">
    <property type="entry name" value="MFS general substrate transporter like domains"/>
    <property type="match status" value="2"/>
</dbReference>
<dbReference type="InterPro" id="IPR036259">
    <property type="entry name" value="MFS_trans_sf"/>
</dbReference>
<keyword evidence="3 6" id="KW-1133">Transmembrane helix</keyword>
<feature type="transmembrane region" description="Helical" evidence="6">
    <location>
        <begin position="265"/>
        <end position="289"/>
    </location>
</feature>
<feature type="transmembrane region" description="Helical" evidence="6">
    <location>
        <begin position="372"/>
        <end position="394"/>
    </location>
</feature>
<dbReference type="GO" id="GO:0005886">
    <property type="term" value="C:plasma membrane"/>
    <property type="evidence" value="ECO:0007669"/>
    <property type="project" value="TreeGrafter"/>
</dbReference>
<evidence type="ECO:0000256" key="3">
    <source>
        <dbReference type="ARBA" id="ARBA00022989"/>
    </source>
</evidence>
<accession>A0A167Q652</accession>
<feature type="transmembrane region" description="Helical" evidence="6">
    <location>
        <begin position="115"/>
        <end position="132"/>
    </location>
</feature>
<feature type="transmembrane region" description="Helical" evidence="6">
    <location>
        <begin position="207"/>
        <end position="227"/>
    </location>
</feature>
<evidence type="ECO:0000256" key="5">
    <source>
        <dbReference type="SAM" id="MobiDB-lite"/>
    </source>
</evidence>
<protein>
    <submittedName>
        <fullName evidence="7">MFS general substrate transporter</fullName>
    </submittedName>
</protein>
<feature type="region of interest" description="Disordered" evidence="5">
    <location>
        <begin position="1"/>
        <end position="22"/>
    </location>
</feature>
<dbReference type="PANTHER" id="PTHR23501">
    <property type="entry name" value="MAJOR FACILITATOR SUPERFAMILY"/>
    <property type="match status" value="1"/>
</dbReference>
<dbReference type="EMBL" id="KV417272">
    <property type="protein sequence ID" value="KZO99452.1"/>
    <property type="molecule type" value="Genomic_DNA"/>
</dbReference>
<comment type="subcellular location">
    <subcellularLocation>
        <location evidence="1">Membrane</location>
        <topology evidence="1">Multi-pass membrane protein</topology>
    </subcellularLocation>
</comment>
<evidence type="ECO:0000256" key="1">
    <source>
        <dbReference type="ARBA" id="ARBA00004141"/>
    </source>
</evidence>
<reference evidence="7 8" key="1">
    <citation type="journal article" date="2016" name="Mol. Biol. Evol.">
        <title>Comparative Genomics of Early-Diverging Mushroom-Forming Fungi Provides Insights into the Origins of Lignocellulose Decay Capabilities.</title>
        <authorList>
            <person name="Nagy L.G."/>
            <person name="Riley R."/>
            <person name="Tritt A."/>
            <person name="Adam C."/>
            <person name="Daum C."/>
            <person name="Floudas D."/>
            <person name="Sun H."/>
            <person name="Yadav J.S."/>
            <person name="Pangilinan J."/>
            <person name="Larsson K.H."/>
            <person name="Matsuura K."/>
            <person name="Barry K."/>
            <person name="Labutti K."/>
            <person name="Kuo R."/>
            <person name="Ohm R.A."/>
            <person name="Bhattacharya S.S."/>
            <person name="Shirouzu T."/>
            <person name="Yoshinaga Y."/>
            <person name="Martin F.M."/>
            <person name="Grigoriev I.V."/>
            <person name="Hibbett D.S."/>
        </authorList>
    </citation>
    <scope>NUCLEOTIDE SEQUENCE [LARGE SCALE GENOMIC DNA]</scope>
    <source>
        <strain evidence="7 8">TUFC12733</strain>
    </source>
</reference>
<dbReference type="GO" id="GO:0022857">
    <property type="term" value="F:transmembrane transporter activity"/>
    <property type="evidence" value="ECO:0007669"/>
    <property type="project" value="TreeGrafter"/>
</dbReference>
<feature type="transmembrane region" description="Helical" evidence="6">
    <location>
        <begin position="334"/>
        <end position="352"/>
    </location>
</feature>
<feature type="transmembrane region" description="Helical" evidence="6">
    <location>
        <begin position="169"/>
        <end position="187"/>
    </location>
</feature>
<feature type="transmembrane region" description="Helical" evidence="6">
    <location>
        <begin position="138"/>
        <end position="157"/>
    </location>
</feature>
<evidence type="ECO:0000313" key="8">
    <source>
        <dbReference type="Proteomes" id="UP000076738"/>
    </source>
</evidence>
<feature type="transmembrane region" description="Helical" evidence="6">
    <location>
        <begin position="82"/>
        <end position="103"/>
    </location>
</feature>
<dbReference type="PANTHER" id="PTHR23501:SF87">
    <property type="entry name" value="SIDEROPHORE IRON TRANSPORTER 2"/>
    <property type="match status" value="1"/>
</dbReference>
<dbReference type="OrthoDB" id="2241241at2759"/>
<feature type="compositionally biased region" description="Basic and acidic residues" evidence="5">
    <location>
        <begin position="1"/>
        <end position="18"/>
    </location>
</feature>
<keyword evidence="2 6" id="KW-0812">Transmembrane</keyword>
<feature type="transmembrane region" description="Helical" evidence="6">
    <location>
        <begin position="295"/>
        <end position="314"/>
    </location>
</feature>
<keyword evidence="8" id="KW-1185">Reference proteome</keyword>
<dbReference type="SUPFAM" id="SSF103473">
    <property type="entry name" value="MFS general substrate transporter"/>
    <property type="match status" value="1"/>
</dbReference>
<evidence type="ECO:0000256" key="6">
    <source>
        <dbReference type="SAM" id="Phobius"/>
    </source>
</evidence>
<evidence type="ECO:0000256" key="4">
    <source>
        <dbReference type="ARBA" id="ARBA00023136"/>
    </source>
</evidence>
<feature type="transmembrane region" description="Helical" evidence="6">
    <location>
        <begin position="562"/>
        <end position="581"/>
    </location>
</feature>
<dbReference type="AlphaFoldDB" id="A0A167Q652"/>
<evidence type="ECO:0000313" key="7">
    <source>
        <dbReference type="EMBL" id="KZO99452.1"/>
    </source>
</evidence>
<name>A0A167Q652_CALVF</name>
<organism evidence="7 8">
    <name type="scientific">Calocera viscosa (strain TUFC12733)</name>
    <dbReference type="NCBI Taxonomy" id="1330018"/>
    <lineage>
        <taxon>Eukaryota</taxon>
        <taxon>Fungi</taxon>
        <taxon>Dikarya</taxon>
        <taxon>Basidiomycota</taxon>
        <taxon>Agaricomycotina</taxon>
        <taxon>Dacrymycetes</taxon>
        <taxon>Dacrymycetales</taxon>
        <taxon>Dacrymycetaceae</taxon>
        <taxon>Calocera</taxon>
    </lineage>
</organism>
<gene>
    <name evidence="7" type="ORF">CALVIDRAFT_534451</name>
</gene>
<feature type="transmembrane region" description="Helical" evidence="6">
    <location>
        <begin position="42"/>
        <end position="62"/>
    </location>
</feature>
<sequence>MEPPRESVEQEGYERKMASEMSSVDELTQEGVVKAEKAKAVWGLWGSVALWIGVGLSSFMYTLDNGTNYQWGSYATTQFNNYPAYAAIQCASSILLALGKPLFAKIMDSIGRAEAYCFSLFFYLLGYIIAASSPNISALGAGLVIWVIGFSGLQIANQIIIADFTTLRWRGLVQSLTSAWYFILFWANGQITEQLVAPGGPGWRWGYGIYALCYIPALGPIILTLLWGQHKAKKLGLVKVPDPAARRSRASGAWKWVQDSDLIGLFWLGASITLIFLPIVLAGGSYATLSWQSPAIPAMMVIGGVVTLPMFIYWELKRATFPIIPFRLLKNRTVLGACLISFFDFVSFYLTYAQLYGFVAATTNWSLSGITYYTNCQSLCLTFFALLWGFLAILLQFRYKWTLTAALCVRLLGVGLMFYAREHNGIAALVLTQVIQGAGGGIAAVASQVASQGAVPHQGTFSLPLPCCAAYADTRVDVAVATAAVLLSAELGGVVGTAVAGAIWRTSLPGHLTDALASVGFTNSTYITLQVGNPMLAQSSYPSLSDPVREAIHTGYSETMRIMLIPAIVLAIIPIASSVFMRNFALTDLQNVVEVKDLEGNKLAGGELERVGSGKGVVKE</sequence>
<proteinExistence type="predicted"/>